<keyword evidence="2" id="KW-1185">Reference proteome</keyword>
<protein>
    <submittedName>
        <fullName evidence="1">Uncharacterized protein</fullName>
    </submittedName>
</protein>
<sequence>MIVPQTQYQPRQHTGSLHTPIQFGFPLRDALHQDTTRLIHHDADAFSSTMQLPQKMSIVLQFCGHDQRYSRQVNILRAHSTPPTRGRLATIVAREVHRFLTRAAQAGKPFQFGGQYIAGLEDLILVDVLHVSKSTLQPTIAIRAQSLA</sequence>
<dbReference type="Proteomes" id="UP001215151">
    <property type="component" value="Unassembled WGS sequence"/>
</dbReference>
<comment type="caution">
    <text evidence="1">The sequence shown here is derived from an EMBL/GenBank/DDBJ whole genome shotgun (WGS) entry which is preliminary data.</text>
</comment>
<evidence type="ECO:0000313" key="1">
    <source>
        <dbReference type="EMBL" id="KAJ8483506.1"/>
    </source>
</evidence>
<organism evidence="1 2">
    <name type="scientific">Trametes cubensis</name>
    <dbReference type="NCBI Taxonomy" id="1111947"/>
    <lineage>
        <taxon>Eukaryota</taxon>
        <taxon>Fungi</taxon>
        <taxon>Dikarya</taxon>
        <taxon>Basidiomycota</taxon>
        <taxon>Agaricomycotina</taxon>
        <taxon>Agaricomycetes</taxon>
        <taxon>Polyporales</taxon>
        <taxon>Polyporaceae</taxon>
        <taxon>Trametes</taxon>
    </lineage>
</organism>
<proteinExistence type="predicted"/>
<gene>
    <name evidence="1" type="ORF">ONZ51_g4640</name>
</gene>
<dbReference type="EMBL" id="JAPEVG010000092">
    <property type="protein sequence ID" value="KAJ8483506.1"/>
    <property type="molecule type" value="Genomic_DNA"/>
</dbReference>
<name>A0AAD7TXX3_9APHY</name>
<accession>A0AAD7TXX3</accession>
<reference evidence="1" key="1">
    <citation type="submission" date="2022-11" db="EMBL/GenBank/DDBJ databases">
        <title>Genome Sequence of Cubamyces cubensis.</title>
        <authorList>
            <person name="Buettner E."/>
        </authorList>
    </citation>
    <scope>NUCLEOTIDE SEQUENCE</scope>
    <source>
        <strain evidence="1">MPL-01</strain>
    </source>
</reference>
<evidence type="ECO:0000313" key="2">
    <source>
        <dbReference type="Proteomes" id="UP001215151"/>
    </source>
</evidence>
<dbReference type="AlphaFoldDB" id="A0AAD7TXX3"/>